<dbReference type="InterPro" id="IPR018499">
    <property type="entry name" value="Tetraspanin/Peripherin"/>
</dbReference>
<evidence type="ECO:0000256" key="5">
    <source>
        <dbReference type="SAM" id="Phobius"/>
    </source>
</evidence>
<feature type="transmembrane region" description="Helical" evidence="5">
    <location>
        <begin position="46"/>
        <end position="63"/>
    </location>
</feature>
<evidence type="ECO:0000256" key="1">
    <source>
        <dbReference type="ARBA" id="ARBA00004141"/>
    </source>
</evidence>
<proteinExistence type="predicted"/>
<accession>A0A2A3ESZ9</accession>
<dbReference type="GO" id="GO:0005886">
    <property type="term" value="C:plasma membrane"/>
    <property type="evidence" value="ECO:0007669"/>
    <property type="project" value="TreeGrafter"/>
</dbReference>
<dbReference type="Pfam" id="PF00335">
    <property type="entry name" value="Tetraspanin"/>
    <property type="match status" value="1"/>
</dbReference>
<organism evidence="6 7">
    <name type="scientific">Apis cerana cerana</name>
    <name type="common">Oriental honeybee</name>
    <dbReference type="NCBI Taxonomy" id="94128"/>
    <lineage>
        <taxon>Eukaryota</taxon>
        <taxon>Metazoa</taxon>
        <taxon>Ecdysozoa</taxon>
        <taxon>Arthropoda</taxon>
        <taxon>Hexapoda</taxon>
        <taxon>Insecta</taxon>
        <taxon>Pterygota</taxon>
        <taxon>Neoptera</taxon>
        <taxon>Endopterygota</taxon>
        <taxon>Hymenoptera</taxon>
        <taxon>Apocrita</taxon>
        <taxon>Aculeata</taxon>
        <taxon>Apoidea</taxon>
        <taxon>Anthophila</taxon>
        <taxon>Apidae</taxon>
        <taxon>Apis</taxon>
    </lineage>
</organism>
<protein>
    <submittedName>
        <fullName evidence="6">Tetraspanin-11</fullName>
    </submittedName>
</protein>
<dbReference type="Proteomes" id="UP000242457">
    <property type="component" value="Unassembled WGS sequence"/>
</dbReference>
<sequence length="264" mass="29273">MFQGIETVSKVSSDLSGLVVGGIGIWTVISKHNYVSLMTTSTYPTLAYALIVAGALAVVGSWLGCGGVTSENRCVLLIIKLRFLVIEARTSVDHSLCNNTYVFVVMLVFVLEAGVGALARLYEEQVGPELKMNLNRTFLENYAVRRRETSAIDQMQIEFKCCGALRFEDWVVSEWHKDENVLKNGSLVPDSCCKTPTLLCGRRDHPSNIHYTVSIDFQPANIFANIIVTLLDLKRRKIGMTMVFSRIETSNRTVNSALTKLALS</sequence>
<feature type="transmembrane region" description="Helical" evidence="5">
    <location>
        <begin position="101"/>
        <end position="122"/>
    </location>
</feature>
<evidence type="ECO:0000256" key="4">
    <source>
        <dbReference type="ARBA" id="ARBA00023136"/>
    </source>
</evidence>
<dbReference type="InterPro" id="IPR008952">
    <property type="entry name" value="Tetraspanin_EC2_sf"/>
</dbReference>
<evidence type="ECO:0000256" key="2">
    <source>
        <dbReference type="ARBA" id="ARBA00022692"/>
    </source>
</evidence>
<name>A0A2A3ESZ9_APICC</name>
<dbReference type="CDD" id="cd03155">
    <property type="entry name" value="CD151_like_LEL"/>
    <property type="match status" value="1"/>
</dbReference>
<keyword evidence="4 5" id="KW-0472">Membrane</keyword>
<keyword evidence="3 5" id="KW-1133">Transmembrane helix</keyword>
<evidence type="ECO:0000313" key="7">
    <source>
        <dbReference type="Proteomes" id="UP000242457"/>
    </source>
</evidence>
<dbReference type="EMBL" id="KZ288192">
    <property type="protein sequence ID" value="PBC34269.1"/>
    <property type="molecule type" value="Genomic_DNA"/>
</dbReference>
<gene>
    <name evidence="6" type="ORF">APICC_09362</name>
</gene>
<dbReference type="AlphaFoldDB" id="A0A2A3ESZ9"/>
<dbReference type="PANTHER" id="PTHR19282">
    <property type="entry name" value="TETRASPANIN"/>
    <property type="match status" value="1"/>
</dbReference>
<dbReference type="OrthoDB" id="9993879at2759"/>
<dbReference type="PANTHER" id="PTHR19282:SF544">
    <property type="entry name" value="TETRASPANIN"/>
    <property type="match status" value="1"/>
</dbReference>
<dbReference type="Gene3D" id="1.10.1450.10">
    <property type="entry name" value="Tetraspanin"/>
    <property type="match status" value="1"/>
</dbReference>
<feature type="transmembrane region" description="Helical" evidence="5">
    <location>
        <begin position="15"/>
        <end position="34"/>
    </location>
</feature>
<dbReference type="SUPFAM" id="SSF48652">
    <property type="entry name" value="Tetraspanin"/>
    <property type="match status" value="1"/>
</dbReference>
<dbReference type="STRING" id="94128.A0A2A3ESZ9"/>
<evidence type="ECO:0000313" key="6">
    <source>
        <dbReference type="EMBL" id="PBC34269.1"/>
    </source>
</evidence>
<keyword evidence="7" id="KW-1185">Reference proteome</keyword>
<reference evidence="6 7" key="1">
    <citation type="submission" date="2014-07" db="EMBL/GenBank/DDBJ databases">
        <title>Genomic and transcriptomic analysis on Apis cerana provide comprehensive insights into honey bee biology.</title>
        <authorList>
            <person name="Diao Q."/>
            <person name="Sun L."/>
            <person name="Zheng H."/>
            <person name="Zheng H."/>
            <person name="Xu S."/>
            <person name="Wang S."/>
            <person name="Zeng Z."/>
            <person name="Hu F."/>
            <person name="Su S."/>
            <person name="Wu J."/>
        </authorList>
    </citation>
    <scope>NUCLEOTIDE SEQUENCE [LARGE SCALE GENOMIC DNA]</scope>
    <source>
        <tissue evidence="6">Pupae without intestine</tissue>
    </source>
</reference>
<comment type="subcellular location">
    <subcellularLocation>
        <location evidence="1">Membrane</location>
        <topology evidence="1">Multi-pass membrane protein</topology>
    </subcellularLocation>
</comment>
<evidence type="ECO:0000256" key="3">
    <source>
        <dbReference type="ARBA" id="ARBA00022989"/>
    </source>
</evidence>
<keyword evidence="2 5" id="KW-0812">Transmembrane</keyword>